<name>A0A8H7RXZ3_9FUNG</name>
<reference evidence="1 2" key="1">
    <citation type="submission" date="2020-12" db="EMBL/GenBank/DDBJ databases">
        <title>Metabolic potential, ecology and presence of endohyphal bacteria is reflected in genomic diversity of Mucoromycotina.</title>
        <authorList>
            <person name="Muszewska A."/>
            <person name="Okrasinska A."/>
            <person name="Steczkiewicz K."/>
            <person name="Drgas O."/>
            <person name="Orlowska M."/>
            <person name="Perlinska-Lenart U."/>
            <person name="Aleksandrzak-Piekarczyk T."/>
            <person name="Szatraj K."/>
            <person name="Zielenkiewicz U."/>
            <person name="Pilsyk S."/>
            <person name="Malc E."/>
            <person name="Mieczkowski P."/>
            <person name="Kruszewska J.S."/>
            <person name="Biernat P."/>
            <person name="Pawlowska J."/>
        </authorList>
    </citation>
    <scope>NUCLEOTIDE SEQUENCE [LARGE SCALE GENOMIC DNA]</scope>
    <source>
        <strain evidence="1 2">CBS 142.35</strain>
    </source>
</reference>
<organism evidence="1 2">
    <name type="scientific">Circinella minor</name>
    <dbReference type="NCBI Taxonomy" id="1195481"/>
    <lineage>
        <taxon>Eukaryota</taxon>
        <taxon>Fungi</taxon>
        <taxon>Fungi incertae sedis</taxon>
        <taxon>Mucoromycota</taxon>
        <taxon>Mucoromycotina</taxon>
        <taxon>Mucoromycetes</taxon>
        <taxon>Mucorales</taxon>
        <taxon>Lichtheimiaceae</taxon>
        <taxon>Circinella</taxon>
    </lineage>
</organism>
<dbReference type="EMBL" id="JAEPRB010000220">
    <property type="protein sequence ID" value="KAG2218613.1"/>
    <property type="molecule type" value="Genomic_DNA"/>
</dbReference>
<keyword evidence="2" id="KW-1185">Reference proteome</keyword>
<sequence>MSAVAVDVPFELSADISITGILEYVRKNDSKQSTIKLLQNMNDGESGDESDDPYAKVMNELDDSFEEIDTIPP</sequence>
<accession>A0A8H7RXZ3</accession>
<comment type="caution">
    <text evidence="1">The sequence shown here is derived from an EMBL/GenBank/DDBJ whole genome shotgun (WGS) entry which is preliminary data.</text>
</comment>
<dbReference type="Proteomes" id="UP000646827">
    <property type="component" value="Unassembled WGS sequence"/>
</dbReference>
<proteinExistence type="predicted"/>
<evidence type="ECO:0000313" key="1">
    <source>
        <dbReference type="EMBL" id="KAG2218613.1"/>
    </source>
</evidence>
<protein>
    <submittedName>
        <fullName evidence="1">Uncharacterized protein</fullName>
    </submittedName>
</protein>
<evidence type="ECO:0000313" key="2">
    <source>
        <dbReference type="Proteomes" id="UP000646827"/>
    </source>
</evidence>
<dbReference type="AlphaFoldDB" id="A0A8H7RXZ3"/>
<gene>
    <name evidence="1" type="ORF">INT45_013921</name>
</gene>